<dbReference type="AlphaFoldDB" id="R7W1K1"/>
<reference evidence="15" key="1">
    <citation type="submission" date="2015-06" db="UniProtKB">
        <authorList>
            <consortium name="EnsemblPlants"/>
        </authorList>
    </citation>
    <scope>IDENTIFICATION</scope>
</reference>
<dbReference type="GO" id="GO:0005524">
    <property type="term" value="F:ATP binding"/>
    <property type="evidence" value="ECO:0007669"/>
    <property type="project" value="UniProtKB-KW"/>
</dbReference>
<evidence type="ECO:0000256" key="9">
    <source>
        <dbReference type="ARBA" id="ARBA00023180"/>
    </source>
</evidence>
<proteinExistence type="predicted"/>
<dbReference type="SUPFAM" id="SSF56112">
    <property type="entry name" value="Protein kinase-like (PK-like)"/>
    <property type="match status" value="1"/>
</dbReference>
<protein>
    <recommendedName>
        <fullName evidence="1">non-specific serine/threonine protein kinase</fullName>
        <ecNumber evidence="1">2.7.11.1</ecNumber>
    </recommendedName>
</protein>
<name>R7W1K1_AEGTA</name>
<dbReference type="PANTHER" id="PTHR27002:SF396">
    <property type="entry name" value="OS06G0496800 PROTEIN"/>
    <property type="match status" value="1"/>
</dbReference>
<feature type="transmembrane region" description="Helical" evidence="13">
    <location>
        <begin position="122"/>
        <end position="142"/>
    </location>
</feature>
<dbReference type="PROSITE" id="PS00108">
    <property type="entry name" value="PROTEIN_KINASE_ST"/>
    <property type="match status" value="1"/>
</dbReference>
<evidence type="ECO:0000256" key="12">
    <source>
        <dbReference type="SAM" id="MobiDB-lite"/>
    </source>
</evidence>
<comment type="catalytic activity">
    <reaction evidence="11">
        <text>L-seryl-[protein] + ATP = O-phospho-L-seryl-[protein] + ADP + H(+)</text>
        <dbReference type="Rhea" id="RHEA:17989"/>
        <dbReference type="Rhea" id="RHEA-COMP:9863"/>
        <dbReference type="Rhea" id="RHEA-COMP:11604"/>
        <dbReference type="ChEBI" id="CHEBI:15378"/>
        <dbReference type="ChEBI" id="CHEBI:29999"/>
        <dbReference type="ChEBI" id="CHEBI:30616"/>
        <dbReference type="ChEBI" id="CHEBI:83421"/>
        <dbReference type="ChEBI" id="CHEBI:456216"/>
        <dbReference type="EC" id="2.7.11.1"/>
    </reaction>
</comment>
<evidence type="ECO:0000256" key="2">
    <source>
        <dbReference type="ARBA" id="ARBA00022527"/>
    </source>
</evidence>
<dbReference type="InterPro" id="IPR000477">
    <property type="entry name" value="RT_dom"/>
</dbReference>
<evidence type="ECO:0000256" key="8">
    <source>
        <dbReference type="ARBA" id="ARBA00023157"/>
    </source>
</evidence>
<dbReference type="InterPro" id="IPR000719">
    <property type="entry name" value="Prot_kinase_dom"/>
</dbReference>
<evidence type="ECO:0000256" key="13">
    <source>
        <dbReference type="SAM" id="Phobius"/>
    </source>
</evidence>
<dbReference type="EC" id="2.7.11.1" evidence="1"/>
<evidence type="ECO:0000313" key="15">
    <source>
        <dbReference type="EnsemblPlants" id="EMT03200"/>
    </source>
</evidence>
<dbReference type="Gene3D" id="3.30.200.20">
    <property type="entry name" value="Phosphorylase Kinase, domain 1"/>
    <property type="match status" value="1"/>
</dbReference>
<evidence type="ECO:0000256" key="7">
    <source>
        <dbReference type="ARBA" id="ARBA00022840"/>
    </source>
</evidence>
<dbReference type="ExpressionAtlas" id="R7W1K1">
    <property type="expression patterns" value="baseline"/>
</dbReference>
<keyword evidence="4" id="KW-0732">Signal</keyword>
<dbReference type="PANTHER" id="PTHR27002">
    <property type="entry name" value="RECEPTOR-LIKE SERINE/THREONINE-PROTEIN KINASE SD1-8"/>
    <property type="match status" value="1"/>
</dbReference>
<feature type="region of interest" description="Disordered" evidence="12">
    <location>
        <begin position="1"/>
        <end position="23"/>
    </location>
</feature>
<feature type="region of interest" description="Disordered" evidence="12">
    <location>
        <begin position="56"/>
        <end position="113"/>
    </location>
</feature>
<dbReference type="GO" id="GO:0004674">
    <property type="term" value="F:protein serine/threonine kinase activity"/>
    <property type="evidence" value="ECO:0007669"/>
    <property type="project" value="UniProtKB-KW"/>
</dbReference>
<keyword evidence="13" id="KW-0812">Transmembrane</keyword>
<dbReference type="Pfam" id="PF07714">
    <property type="entry name" value="PK_Tyr_Ser-Thr"/>
    <property type="match status" value="1"/>
</dbReference>
<dbReference type="InterPro" id="IPR011009">
    <property type="entry name" value="Kinase-like_dom_sf"/>
</dbReference>
<dbReference type="CDD" id="cd14066">
    <property type="entry name" value="STKc_IRAK"/>
    <property type="match status" value="1"/>
</dbReference>
<dbReference type="PROSITE" id="PS50011">
    <property type="entry name" value="PROTEIN_KINASE_DOM"/>
    <property type="match status" value="1"/>
</dbReference>
<feature type="domain" description="Protein kinase" evidence="14">
    <location>
        <begin position="181"/>
        <end position="459"/>
    </location>
</feature>
<feature type="compositionally biased region" description="Polar residues" evidence="12">
    <location>
        <begin position="1"/>
        <end position="12"/>
    </location>
</feature>
<evidence type="ECO:0000256" key="6">
    <source>
        <dbReference type="ARBA" id="ARBA00022777"/>
    </source>
</evidence>
<dbReference type="InterPro" id="IPR001245">
    <property type="entry name" value="Ser-Thr/Tyr_kinase_cat_dom"/>
</dbReference>
<dbReference type="SMART" id="SM00220">
    <property type="entry name" value="S_TKc"/>
    <property type="match status" value="1"/>
</dbReference>
<dbReference type="GO" id="GO:0005886">
    <property type="term" value="C:plasma membrane"/>
    <property type="evidence" value="ECO:0007669"/>
    <property type="project" value="TreeGrafter"/>
</dbReference>
<keyword evidence="13" id="KW-0472">Membrane</keyword>
<keyword evidence="5" id="KW-0547">Nucleotide-binding</keyword>
<feature type="compositionally biased region" description="Low complexity" evidence="12">
    <location>
        <begin position="96"/>
        <end position="105"/>
    </location>
</feature>
<keyword evidence="8" id="KW-1015">Disulfide bond</keyword>
<evidence type="ECO:0000256" key="3">
    <source>
        <dbReference type="ARBA" id="ARBA00022679"/>
    </source>
</evidence>
<dbReference type="Pfam" id="PF00078">
    <property type="entry name" value="RVT_1"/>
    <property type="match status" value="1"/>
</dbReference>
<keyword evidence="2" id="KW-0723">Serine/threonine-protein kinase</keyword>
<evidence type="ECO:0000256" key="11">
    <source>
        <dbReference type="ARBA" id="ARBA00048679"/>
    </source>
</evidence>
<keyword evidence="13" id="KW-1133">Transmembrane helix</keyword>
<keyword evidence="9" id="KW-0325">Glycoprotein</keyword>
<evidence type="ECO:0000256" key="10">
    <source>
        <dbReference type="ARBA" id="ARBA00047899"/>
    </source>
</evidence>
<dbReference type="EnsemblPlants" id="EMT03200">
    <property type="protein sequence ID" value="EMT03200"/>
    <property type="gene ID" value="F775_24943"/>
</dbReference>
<sequence length="759" mass="84376">MVKNNVKNNSPMAGNPIPRSKTGISKKKRIMILSTANAPFSQDNNCGVAASNALPTAGAGRRKNKDPVRQAITGRDLPPPEQRMASPRAGHRQLMGASSSPAPSGDGEATAGRGSSQEAMKIMVSVLVVVIFCTLFYCIYCWRWRKRNAVRRSLLQSLRPMSSSDLPLMDLASIHAATDNFSKANKLGEGGFGPVYRGVLTGGSEIAVKRLSARSRQGAAEFRNEVELIAKLQHRNLVRLLGWCAERDEKLLVYEYLPNRSLDAFLFDASKSAQLDWKTRHSIILGIARGLLYLHEDSLLKVVHRDLKASNVLLDNKMRPKISDFGMAKIFEDECIEVNTGRVVGTYGYMAPEFVMEGVFSVKSDVFSFGVLLIEILGGKRNGALYLEEHEQTLIQDAWKSWTEEKAAEFMDPALGRAYSKEEAWRCFHVGLLCVQDDPELRPTMSSVLLMLISDHMNLPAPARPPMFTRLRTFPAAMIPFSTKTESTFSPHIFRDNLGHVSGNSGFGVQKLQKVECDTESVVMWTEGDCVDALITEATTLHFSLNLTLVVPLSPKDRLICLLIKGFATRVSPVTNRVIGSSQTAFIRGGSILEGISVLHEVLQSAQVKKENVFILKLDFEKAYDRVSWEFLERVFHRKSFDPLWVSWIMQLLRCKQTTININGVPDPFFRNMRGVRQGDPIPLLLFNLVVDALAITLEGAKTVEHIHGVFPEVHKGGNLQYPDDTLILIQKNQSISGLKINFDKNGAFVTGGTLEDKL</sequence>
<dbReference type="Gene3D" id="1.10.510.10">
    <property type="entry name" value="Transferase(Phosphotransferase) domain 1"/>
    <property type="match status" value="1"/>
</dbReference>
<comment type="catalytic activity">
    <reaction evidence="10">
        <text>L-threonyl-[protein] + ATP = O-phospho-L-threonyl-[protein] + ADP + H(+)</text>
        <dbReference type="Rhea" id="RHEA:46608"/>
        <dbReference type="Rhea" id="RHEA-COMP:11060"/>
        <dbReference type="Rhea" id="RHEA-COMP:11605"/>
        <dbReference type="ChEBI" id="CHEBI:15378"/>
        <dbReference type="ChEBI" id="CHEBI:30013"/>
        <dbReference type="ChEBI" id="CHEBI:30616"/>
        <dbReference type="ChEBI" id="CHEBI:61977"/>
        <dbReference type="ChEBI" id="CHEBI:456216"/>
        <dbReference type="EC" id="2.7.11.1"/>
    </reaction>
</comment>
<keyword evidence="6" id="KW-0418">Kinase</keyword>
<evidence type="ECO:0000259" key="14">
    <source>
        <dbReference type="PROSITE" id="PS50011"/>
    </source>
</evidence>
<dbReference type="FunFam" id="3.30.200.20:FF:000195">
    <property type="entry name" value="G-type lectin S-receptor-like serine/threonine-protein kinase"/>
    <property type="match status" value="1"/>
</dbReference>
<keyword evidence="7" id="KW-0067">ATP-binding</keyword>
<evidence type="ECO:0000256" key="4">
    <source>
        <dbReference type="ARBA" id="ARBA00022729"/>
    </source>
</evidence>
<dbReference type="InterPro" id="IPR008271">
    <property type="entry name" value="Ser/Thr_kinase_AS"/>
</dbReference>
<evidence type="ECO:0000256" key="1">
    <source>
        <dbReference type="ARBA" id="ARBA00012513"/>
    </source>
</evidence>
<organism evidence="15">
    <name type="scientific">Aegilops tauschii</name>
    <name type="common">Tausch's goatgrass</name>
    <name type="synonym">Aegilops squarrosa</name>
    <dbReference type="NCBI Taxonomy" id="37682"/>
    <lineage>
        <taxon>Eukaryota</taxon>
        <taxon>Viridiplantae</taxon>
        <taxon>Streptophyta</taxon>
        <taxon>Embryophyta</taxon>
        <taxon>Tracheophyta</taxon>
        <taxon>Spermatophyta</taxon>
        <taxon>Magnoliopsida</taxon>
        <taxon>Liliopsida</taxon>
        <taxon>Poales</taxon>
        <taxon>Poaceae</taxon>
        <taxon>BOP clade</taxon>
        <taxon>Pooideae</taxon>
        <taxon>Triticodae</taxon>
        <taxon>Triticeae</taxon>
        <taxon>Triticinae</taxon>
        <taxon>Aegilops</taxon>
    </lineage>
</organism>
<dbReference type="FunFam" id="1.10.510.10:FF:000467">
    <property type="entry name" value="Liguleless narrow1"/>
    <property type="match status" value="1"/>
</dbReference>
<keyword evidence="3" id="KW-0808">Transferase</keyword>
<evidence type="ECO:0000256" key="5">
    <source>
        <dbReference type="ARBA" id="ARBA00022741"/>
    </source>
</evidence>
<accession>R7W1K1</accession>